<keyword evidence="5" id="KW-0472">Membrane</keyword>
<feature type="compositionally biased region" description="Pro residues" evidence="7">
    <location>
        <begin position="1"/>
        <end position="19"/>
    </location>
</feature>
<evidence type="ECO:0000259" key="8">
    <source>
        <dbReference type="PROSITE" id="PS51212"/>
    </source>
</evidence>
<keyword evidence="4" id="KW-1133">Transmembrane helix</keyword>
<dbReference type="PANTHER" id="PTHR24269">
    <property type="entry name" value="KREMEN PROTEIN"/>
    <property type="match status" value="1"/>
</dbReference>
<comment type="subcellular location">
    <subcellularLocation>
        <location evidence="1">Membrane</location>
        <topology evidence="1">Single-pass membrane protein</topology>
    </subcellularLocation>
</comment>
<evidence type="ECO:0000256" key="6">
    <source>
        <dbReference type="ARBA" id="ARBA00023180"/>
    </source>
</evidence>
<feature type="domain" description="WSC" evidence="8">
    <location>
        <begin position="722"/>
        <end position="815"/>
    </location>
</feature>
<dbReference type="GO" id="GO:0005886">
    <property type="term" value="C:plasma membrane"/>
    <property type="evidence" value="ECO:0007669"/>
    <property type="project" value="TreeGrafter"/>
</dbReference>
<feature type="compositionally biased region" description="Pro residues" evidence="7">
    <location>
        <begin position="1042"/>
        <end position="1056"/>
    </location>
</feature>
<keyword evidence="6" id="KW-0325">Glycoprotein</keyword>
<keyword evidence="2" id="KW-0812">Transmembrane</keyword>
<feature type="domain" description="WSC" evidence="8">
    <location>
        <begin position="939"/>
        <end position="1032"/>
    </location>
</feature>
<dbReference type="InterPro" id="IPR013320">
    <property type="entry name" value="ConA-like_dom_sf"/>
</dbReference>
<evidence type="ECO:0000256" key="2">
    <source>
        <dbReference type="ARBA" id="ARBA00022692"/>
    </source>
</evidence>
<dbReference type="InterPro" id="IPR002889">
    <property type="entry name" value="WSC_carb-bd"/>
</dbReference>
<evidence type="ECO:0000256" key="1">
    <source>
        <dbReference type="ARBA" id="ARBA00004167"/>
    </source>
</evidence>
<accession>A0A9W6BWH2</accession>
<dbReference type="Proteomes" id="UP001165080">
    <property type="component" value="Unassembled WGS sequence"/>
</dbReference>
<keyword evidence="3" id="KW-0732">Signal</keyword>
<keyword evidence="10" id="KW-1185">Reference proteome</keyword>
<evidence type="ECO:0000313" key="9">
    <source>
        <dbReference type="EMBL" id="GLC59107.1"/>
    </source>
</evidence>
<reference evidence="9 10" key="1">
    <citation type="journal article" date="2023" name="Commun. Biol.">
        <title>Reorganization of the ancestral sex-determining regions during the evolution of trioecy in Pleodorina starrii.</title>
        <authorList>
            <person name="Takahashi K."/>
            <person name="Suzuki S."/>
            <person name="Kawai-Toyooka H."/>
            <person name="Yamamoto K."/>
            <person name="Hamaji T."/>
            <person name="Ootsuki R."/>
            <person name="Yamaguchi H."/>
            <person name="Kawachi M."/>
            <person name="Higashiyama T."/>
            <person name="Nozaki H."/>
        </authorList>
    </citation>
    <scope>NUCLEOTIDE SEQUENCE [LARGE SCALE GENOMIC DNA]</scope>
    <source>
        <strain evidence="9 10">NIES-4479</strain>
    </source>
</reference>
<evidence type="ECO:0000256" key="3">
    <source>
        <dbReference type="ARBA" id="ARBA00022729"/>
    </source>
</evidence>
<dbReference type="PANTHER" id="PTHR24269:SF16">
    <property type="entry name" value="PROTEIN SLG1"/>
    <property type="match status" value="1"/>
</dbReference>
<dbReference type="SMART" id="SM00321">
    <property type="entry name" value="WSC"/>
    <property type="match status" value="6"/>
</dbReference>
<protein>
    <recommendedName>
        <fullName evidence="8">WSC domain-containing protein</fullName>
    </recommendedName>
</protein>
<dbReference type="SUPFAM" id="SSF49899">
    <property type="entry name" value="Concanavalin A-like lectins/glucanases"/>
    <property type="match status" value="2"/>
</dbReference>
<feature type="domain" description="WSC" evidence="8">
    <location>
        <begin position="826"/>
        <end position="919"/>
    </location>
</feature>
<feature type="region of interest" description="Disordered" evidence="7">
    <location>
        <begin position="1040"/>
        <end position="1062"/>
    </location>
</feature>
<sequence>MTPTPPSPPTSPPPLPVGPPQASLLPPVLRPEVAYFDAAFGVSTSSSGYWQSSSLRPWTDADSTVRPHNTLRFNGNCSPASAYVPGANGMMSSTPVVAFDGASCYAALDGDLPPSWDAGATSAFTAVWIGRFARYPQSQMLLSLSHTSGDDDRVLYWSTDTTMISSSTTGTALRVSSGSQDSLPPPPTGQWTMEVLSRSNSDSTGSGMEVSYYRYGLQTGELVSRRFPTRPCEVGSDNFIVGADPWFSGMYFAGEMAAVLLYNRSLSESEVRMLGEQYRPRFGGAAAPNPWWSVSSPPQSSPPPYGGPTSPPPVAINSGYNNVSCFKDPWSQSLPFLLEDNQMMTIDRCASLARLSGFSFFGLQGGTRCFGGNDLSRAQSFGVSYSCKVPCSGNASEACGGMDSINIYFLLGARSPPPSSWTSPVPWWNVSPSPSSPAPSGDPISSPPEAINSGYSYVACFDDPWHQVMPYLLEDNQMMTVGRCASLAHRSDFPYLGLQGGTRCLGGYDLSRAQNVNYTCVVTCGGNVNESCGGMDSISIYFSQGGRSPPPSSWTSPVPWWNVSPSPSSPAPSDDPISSPPEAINSGYSYMGCFWDPWRQVFPHVLEDPSVMTVARCASVAKYAGFPYFGVEAGTRCLGGYDLSSAQYFGVSYSCVVPCSGNANESCGGMDSINIYLLQGAPSPPPSYWTSPVPLWNLSPPSSLPPPSDPPSSPPPVTINSDPWYVGCYQDSALRALPNLYDVSETQMTIDSCRHLAQRNGMPYYGLEYGRECYGGSDVMRVLTRGESSNCTMPCTGNASQICGGLWALSVYATTGTPPPPTALTPGCYIGCFQDRADWRALPEMYDESANMTIDRCREIARDKGYAYFGVEAGTQCFGGNDMYRAEYNGRSAECNWRCAGDDSKICGGDWAISVYHTYDPVPPPSPPSPTPPPPSLRKEDLVGCYWDAEEFRALPTLLSVSEDMTVAICRKEAEARGFYLYGLEAGRECYGGDNLTRATALGLSTQCDWPCAGESCEVCGGNWAILIYTTTPQPAALTPSPALPYGPPPPPPGTPGPYGSYGTYSASPTPAPYWPAFPEDFPPSTPNYGPSWPPFYNYRDPPPVYGARTSPPHVRAFLPERLRPEVAYFDAIVGVTDYSDSTYDNNIVLLWKDVFVSERPGNLLFFDGQCRMSPPSSGSPSSPGVGSGGGGGNVHAAIHFDGKSCVAVLDDQLPVGSWDASSTGAFTAVWIGRFNDSLIPLEQEQAILSLSRTPYDFDRELYWTNNHFFMYSHETGFSVDDLLPAPPANAWTMKVVSRGADEGKAGGVSMSYHWYGKGEMGFHKDEVSTYRFRAAPSELGPDKLAIGADYRDGNKFFGGDVAVVLLYNRQLSEGEVRDLAAFYSVRFGWPRPNGHHGVL</sequence>
<feature type="region of interest" description="Disordered" evidence="7">
    <location>
        <begin position="169"/>
        <end position="188"/>
    </location>
</feature>
<evidence type="ECO:0000256" key="4">
    <source>
        <dbReference type="ARBA" id="ARBA00022989"/>
    </source>
</evidence>
<feature type="region of interest" description="Disordered" evidence="7">
    <location>
        <begin position="293"/>
        <end position="313"/>
    </location>
</feature>
<dbReference type="InterPro" id="IPR051836">
    <property type="entry name" value="Kremen_rcpt"/>
</dbReference>
<name>A0A9W6BWH2_9CHLO</name>
<dbReference type="Pfam" id="PF13385">
    <property type="entry name" value="Laminin_G_3"/>
    <property type="match status" value="1"/>
</dbReference>
<feature type="region of interest" description="Disordered" evidence="7">
    <location>
        <begin position="1"/>
        <end position="23"/>
    </location>
</feature>
<comment type="caution">
    <text evidence="9">The sequence shown here is derived from an EMBL/GenBank/DDBJ whole genome shotgun (WGS) entry which is preliminary data.</text>
</comment>
<feature type="domain" description="WSC" evidence="8">
    <location>
        <begin position="454"/>
        <end position="544"/>
    </location>
</feature>
<feature type="domain" description="WSC" evidence="8">
    <location>
        <begin position="319"/>
        <end position="411"/>
    </location>
</feature>
<feature type="domain" description="WSC" evidence="8">
    <location>
        <begin position="587"/>
        <end position="679"/>
    </location>
</feature>
<gene>
    <name evidence="9" type="primary">PLEST009744</name>
    <name evidence="9" type="ORF">PLESTB_001448900</name>
</gene>
<dbReference type="PROSITE" id="PS51212">
    <property type="entry name" value="WSC"/>
    <property type="match status" value="6"/>
</dbReference>
<organism evidence="9 10">
    <name type="scientific">Pleodorina starrii</name>
    <dbReference type="NCBI Taxonomy" id="330485"/>
    <lineage>
        <taxon>Eukaryota</taxon>
        <taxon>Viridiplantae</taxon>
        <taxon>Chlorophyta</taxon>
        <taxon>core chlorophytes</taxon>
        <taxon>Chlorophyceae</taxon>
        <taxon>CS clade</taxon>
        <taxon>Chlamydomonadales</taxon>
        <taxon>Volvocaceae</taxon>
        <taxon>Pleodorina</taxon>
    </lineage>
</organism>
<evidence type="ECO:0000256" key="7">
    <source>
        <dbReference type="SAM" id="MobiDB-lite"/>
    </source>
</evidence>
<feature type="compositionally biased region" description="Pro residues" evidence="7">
    <location>
        <begin position="299"/>
        <end position="313"/>
    </location>
</feature>
<dbReference type="Gene3D" id="2.60.120.200">
    <property type="match status" value="1"/>
</dbReference>
<dbReference type="EMBL" id="BRXU01000026">
    <property type="protein sequence ID" value="GLC59107.1"/>
    <property type="molecule type" value="Genomic_DNA"/>
</dbReference>
<proteinExistence type="predicted"/>
<evidence type="ECO:0000313" key="10">
    <source>
        <dbReference type="Proteomes" id="UP001165080"/>
    </source>
</evidence>
<evidence type="ECO:0000256" key="5">
    <source>
        <dbReference type="ARBA" id="ARBA00023136"/>
    </source>
</evidence>
<dbReference type="Pfam" id="PF01822">
    <property type="entry name" value="WSC"/>
    <property type="match status" value="6"/>
</dbReference>